<name>A0A0W0U8Q7_9GAMM</name>
<gene>
    <name evidence="1" type="ORF">Lgee_0287</name>
</gene>
<reference evidence="1 2" key="1">
    <citation type="submission" date="2015-11" db="EMBL/GenBank/DDBJ databases">
        <title>Genomic analysis of 38 Legionella species identifies large and diverse effector repertoires.</title>
        <authorList>
            <person name="Burstein D."/>
            <person name="Amaro F."/>
            <person name="Zusman T."/>
            <person name="Lifshitz Z."/>
            <person name="Cohen O."/>
            <person name="Gilbert J.A."/>
            <person name="Pupko T."/>
            <person name="Shuman H.A."/>
            <person name="Segal G."/>
        </authorList>
    </citation>
    <scope>NUCLEOTIDE SEQUENCE [LARGE SCALE GENOMIC DNA]</scope>
    <source>
        <strain evidence="1 2">ATCC 49504</strain>
    </source>
</reference>
<dbReference type="STRING" id="45065.Lgee_0287"/>
<protein>
    <submittedName>
        <fullName evidence="1">Uncharacterized protein</fullName>
    </submittedName>
</protein>
<evidence type="ECO:0000313" key="1">
    <source>
        <dbReference type="EMBL" id="KTD04044.1"/>
    </source>
</evidence>
<dbReference type="PATRIC" id="fig|45065.4.peg.307"/>
<organism evidence="1 2">
    <name type="scientific">Legionella geestiana</name>
    <dbReference type="NCBI Taxonomy" id="45065"/>
    <lineage>
        <taxon>Bacteria</taxon>
        <taxon>Pseudomonadati</taxon>
        <taxon>Pseudomonadota</taxon>
        <taxon>Gammaproteobacteria</taxon>
        <taxon>Legionellales</taxon>
        <taxon>Legionellaceae</taxon>
        <taxon>Legionella</taxon>
    </lineage>
</organism>
<dbReference type="RefSeq" id="WP_028385917.1">
    <property type="nucleotide sequence ID" value="NZ_CAAAHN010000010.1"/>
</dbReference>
<evidence type="ECO:0000313" key="2">
    <source>
        <dbReference type="Proteomes" id="UP000054785"/>
    </source>
</evidence>
<comment type="caution">
    <text evidence="1">The sequence shown here is derived from an EMBL/GenBank/DDBJ whole genome shotgun (WGS) entry which is preliminary data.</text>
</comment>
<dbReference type="AlphaFoldDB" id="A0A0W0U8Q7"/>
<keyword evidence="2" id="KW-1185">Reference proteome</keyword>
<dbReference type="Proteomes" id="UP000054785">
    <property type="component" value="Unassembled WGS sequence"/>
</dbReference>
<sequence length="255" mass="29269">MTQTWVAKTRYKKFLVKTIYLWIALFLASILMLIALFIAYNSLQKERDSFQREATLFKLVSDFQTQFNLSTVHIRSFLITGQPLFFADYLRAVNALKSLNNAFALFEDLHAKSEEMALLNRAKRKAENIRVIETHALKLLATAYTVNARLLTDEVNSYSLSAEDMARTPEDKLRIAQDLVFGADYLRANAGVISLLNAFQSTLYNRINTQTIIETNITDRALLLLTCLLIAQIFVIASIIWLRAISMRKYINRLE</sequence>
<accession>A0A0W0U8Q7</accession>
<proteinExistence type="predicted"/>
<dbReference type="EMBL" id="LNYC01000006">
    <property type="protein sequence ID" value="KTD04044.1"/>
    <property type="molecule type" value="Genomic_DNA"/>
</dbReference>